<proteinExistence type="inferred from homology"/>
<dbReference type="RefSeq" id="WP_179533849.1">
    <property type="nucleotide sequence ID" value="NZ_JACBYW010000001.1"/>
</dbReference>
<evidence type="ECO:0000256" key="4">
    <source>
        <dbReference type="ARBA" id="ARBA00023002"/>
    </source>
</evidence>
<accession>A0A852YWK2</accession>
<evidence type="ECO:0000256" key="5">
    <source>
        <dbReference type="ARBA" id="ARBA00023004"/>
    </source>
</evidence>
<keyword evidence="4 7" id="KW-0560">Oxidoreductase</keyword>
<dbReference type="PROSITE" id="PS00086">
    <property type="entry name" value="CYTOCHROME_P450"/>
    <property type="match status" value="1"/>
</dbReference>
<organism evidence="8 9">
    <name type="scientific">Actinopolyspora biskrensis</name>
    <dbReference type="NCBI Taxonomy" id="1470178"/>
    <lineage>
        <taxon>Bacteria</taxon>
        <taxon>Bacillati</taxon>
        <taxon>Actinomycetota</taxon>
        <taxon>Actinomycetes</taxon>
        <taxon>Actinopolysporales</taxon>
        <taxon>Actinopolysporaceae</taxon>
        <taxon>Actinopolyspora</taxon>
    </lineage>
</organism>
<dbReference type="GO" id="GO:0004497">
    <property type="term" value="F:monooxygenase activity"/>
    <property type="evidence" value="ECO:0007669"/>
    <property type="project" value="UniProtKB-KW"/>
</dbReference>
<gene>
    <name evidence="8" type="ORF">FHR84_000599</name>
</gene>
<evidence type="ECO:0000313" key="8">
    <source>
        <dbReference type="EMBL" id="NYH77285.1"/>
    </source>
</evidence>
<name>A0A852YWK2_9ACTN</name>
<dbReference type="GO" id="GO:0016705">
    <property type="term" value="F:oxidoreductase activity, acting on paired donors, with incorporation or reduction of molecular oxygen"/>
    <property type="evidence" value="ECO:0007669"/>
    <property type="project" value="InterPro"/>
</dbReference>
<dbReference type="FunFam" id="1.10.630.10:FF:000018">
    <property type="entry name" value="Cytochrome P450 monooxygenase"/>
    <property type="match status" value="1"/>
</dbReference>
<reference evidence="8 9" key="1">
    <citation type="submission" date="2020-07" db="EMBL/GenBank/DDBJ databases">
        <title>Genomic Encyclopedia of Type Strains, Phase III (KMG-III): the genomes of soil and plant-associated and newly described type strains.</title>
        <authorList>
            <person name="Whitman W."/>
        </authorList>
    </citation>
    <scope>NUCLEOTIDE SEQUENCE [LARGE SCALE GENOMIC DNA]</scope>
    <source>
        <strain evidence="8 9">CECT 8576</strain>
    </source>
</reference>
<dbReference type="AlphaFoldDB" id="A0A852YWK2"/>
<comment type="caution">
    <text evidence="8">The sequence shown here is derived from an EMBL/GenBank/DDBJ whole genome shotgun (WGS) entry which is preliminary data.</text>
</comment>
<evidence type="ECO:0000256" key="3">
    <source>
        <dbReference type="ARBA" id="ARBA00022723"/>
    </source>
</evidence>
<evidence type="ECO:0000313" key="9">
    <source>
        <dbReference type="Proteomes" id="UP000548304"/>
    </source>
</evidence>
<dbReference type="PANTHER" id="PTHR46696">
    <property type="entry name" value="P450, PUTATIVE (EUROFUNG)-RELATED"/>
    <property type="match status" value="1"/>
</dbReference>
<dbReference type="InterPro" id="IPR002397">
    <property type="entry name" value="Cyt_P450_B"/>
</dbReference>
<dbReference type="Gene3D" id="1.10.630.10">
    <property type="entry name" value="Cytochrome P450"/>
    <property type="match status" value="1"/>
</dbReference>
<dbReference type="EMBL" id="JACBYW010000001">
    <property type="protein sequence ID" value="NYH77285.1"/>
    <property type="molecule type" value="Genomic_DNA"/>
</dbReference>
<keyword evidence="9" id="KW-1185">Reference proteome</keyword>
<dbReference type="PANTHER" id="PTHR46696:SF1">
    <property type="entry name" value="CYTOCHROME P450 YJIB-RELATED"/>
    <property type="match status" value="1"/>
</dbReference>
<evidence type="ECO:0000256" key="7">
    <source>
        <dbReference type="RuleBase" id="RU000461"/>
    </source>
</evidence>
<dbReference type="GO" id="GO:0005506">
    <property type="term" value="F:iron ion binding"/>
    <property type="evidence" value="ECO:0007669"/>
    <property type="project" value="InterPro"/>
</dbReference>
<sequence>MSPEVLPPFNPTGWSERELADPYPVYTRYREAAPVHSGLPTEGETAVWYVFTAAETEHVLTSRDYGRDATCGAAQRTAVPSLPDGRPGLRQLVQDWLVFLDPPKHTRLRRILSGEFTPRVVDALRPRIAEITHELLAGMRTKPVTDLVAGFAAPLPLVVIAELLGVPRRHLDWYRTRALALQEASTARTGQCPDAYRRSDTAASELRDYFLDQVRRSRRSDREDLVGLLAAARRSGLFLGDDEIAATCVHLLTAGHETTTNLLSKAVLIMLDRPDVRARLQDHPEEVGTAVDEFIRFDGPVQMISRWAYRDHELAGAHIRQGDKVVLVLGSANRDPGRFHDPDVLDLDRGTGKHCGFGMGIHFCLGAALARAESEIAITALLKKIHEFSRSEDPIIYNQDLVFHGPATLPLRTRTEPHSSSTA</sequence>
<evidence type="ECO:0000256" key="6">
    <source>
        <dbReference type="ARBA" id="ARBA00023033"/>
    </source>
</evidence>
<dbReference type="PRINTS" id="PR00359">
    <property type="entry name" value="BP450"/>
</dbReference>
<comment type="similarity">
    <text evidence="1 7">Belongs to the cytochrome P450 family.</text>
</comment>
<keyword evidence="3 7" id="KW-0479">Metal-binding</keyword>
<dbReference type="SUPFAM" id="SSF48264">
    <property type="entry name" value="Cytochrome P450"/>
    <property type="match status" value="1"/>
</dbReference>
<evidence type="ECO:0000256" key="1">
    <source>
        <dbReference type="ARBA" id="ARBA00010617"/>
    </source>
</evidence>
<protein>
    <submittedName>
        <fullName evidence="8">Cytochrome P450</fullName>
    </submittedName>
</protein>
<keyword evidence="5 7" id="KW-0408">Iron</keyword>
<dbReference type="CDD" id="cd20625">
    <property type="entry name" value="CYP164-like"/>
    <property type="match status" value="1"/>
</dbReference>
<dbReference type="GO" id="GO:0020037">
    <property type="term" value="F:heme binding"/>
    <property type="evidence" value="ECO:0007669"/>
    <property type="project" value="InterPro"/>
</dbReference>
<keyword evidence="6 7" id="KW-0503">Monooxygenase</keyword>
<evidence type="ECO:0000256" key="2">
    <source>
        <dbReference type="ARBA" id="ARBA00022617"/>
    </source>
</evidence>
<dbReference type="InterPro" id="IPR017972">
    <property type="entry name" value="Cyt_P450_CS"/>
</dbReference>
<dbReference type="InterPro" id="IPR036396">
    <property type="entry name" value="Cyt_P450_sf"/>
</dbReference>
<keyword evidence="2 7" id="KW-0349">Heme</keyword>
<dbReference type="InterPro" id="IPR001128">
    <property type="entry name" value="Cyt_P450"/>
</dbReference>
<dbReference type="Proteomes" id="UP000548304">
    <property type="component" value="Unassembled WGS sequence"/>
</dbReference>
<dbReference type="Pfam" id="PF00067">
    <property type="entry name" value="p450"/>
    <property type="match status" value="1"/>
</dbReference>